<evidence type="ECO:0000256" key="6">
    <source>
        <dbReference type="ARBA" id="ARBA00022777"/>
    </source>
</evidence>
<evidence type="ECO:0000313" key="12">
    <source>
        <dbReference type="EMBL" id="BAM03214.1"/>
    </source>
</evidence>
<dbReference type="HOGENOM" id="CLU_000445_114_64_0"/>
<dbReference type="PANTHER" id="PTHR43711">
    <property type="entry name" value="TWO-COMPONENT HISTIDINE KINASE"/>
    <property type="match status" value="1"/>
</dbReference>
<name>I0ID76_PHYMF</name>
<dbReference type="SMART" id="SM00387">
    <property type="entry name" value="HATPase_c"/>
    <property type="match status" value="1"/>
</dbReference>
<dbReference type="InterPro" id="IPR050736">
    <property type="entry name" value="Sensor_HK_Regulatory"/>
</dbReference>
<dbReference type="SUPFAM" id="SSF158472">
    <property type="entry name" value="HAMP domain-like"/>
    <property type="match status" value="1"/>
</dbReference>
<feature type="region of interest" description="Disordered" evidence="8">
    <location>
        <begin position="508"/>
        <end position="554"/>
    </location>
</feature>
<dbReference type="CDD" id="cd16922">
    <property type="entry name" value="HATPase_EvgS-ArcB-TorS-like"/>
    <property type="match status" value="1"/>
</dbReference>
<dbReference type="EMBL" id="AP012338">
    <property type="protein sequence ID" value="BAM03214.1"/>
    <property type="molecule type" value="Genomic_DNA"/>
</dbReference>
<dbReference type="OrthoDB" id="9813394at2"/>
<dbReference type="InterPro" id="IPR036890">
    <property type="entry name" value="HATPase_C_sf"/>
</dbReference>
<dbReference type="Gene3D" id="6.10.340.10">
    <property type="match status" value="1"/>
</dbReference>
<organism evidence="12 13">
    <name type="scientific">Phycisphaera mikurensis (strain NBRC 102666 / KCTC 22515 / FYK2301M01)</name>
    <dbReference type="NCBI Taxonomy" id="1142394"/>
    <lineage>
        <taxon>Bacteria</taxon>
        <taxon>Pseudomonadati</taxon>
        <taxon>Planctomycetota</taxon>
        <taxon>Phycisphaerae</taxon>
        <taxon>Phycisphaerales</taxon>
        <taxon>Phycisphaeraceae</taxon>
        <taxon>Phycisphaera</taxon>
    </lineage>
</organism>
<gene>
    <name evidence="12" type="ordered locus">PSMK_10550</name>
</gene>
<dbReference type="PRINTS" id="PR00344">
    <property type="entry name" value="BCTRLSENSOR"/>
</dbReference>
<dbReference type="KEGG" id="phm:PSMK_10550"/>
<dbReference type="InterPro" id="IPR005467">
    <property type="entry name" value="His_kinase_dom"/>
</dbReference>
<protein>
    <recommendedName>
        <fullName evidence="3">histidine kinase</fullName>
        <ecNumber evidence="3">2.7.13.3</ecNumber>
    </recommendedName>
</protein>
<keyword evidence="9" id="KW-0472">Membrane</keyword>
<feature type="transmembrane region" description="Helical" evidence="9">
    <location>
        <begin position="184"/>
        <end position="204"/>
    </location>
</feature>
<dbReference type="Pfam" id="PF00512">
    <property type="entry name" value="HisKA"/>
    <property type="match status" value="1"/>
</dbReference>
<dbReference type="InterPro" id="IPR036097">
    <property type="entry name" value="HisK_dim/P_sf"/>
</dbReference>
<dbReference type="Gene3D" id="1.10.287.130">
    <property type="match status" value="1"/>
</dbReference>
<dbReference type="EC" id="2.7.13.3" evidence="3"/>
<evidence type="ECO:0000259" key="11">
    <source>
        <dbReference type="PROSITE" id="PS50885"/>
    </source>
</evidence>
<evidence type="ECO:0000256" key="9">
    <source>
        <dbReference type="SAM" id="Phobius"/>
    </source>
</evidence>
<evidence type="ECO:0000256" key="5">
    <source>
        <dbReference type="ARBA" id="ARBA00022679"/>
    </source>
</evidence>
<dbReference type="SUPFAM" id="SSF47384">
    <property type="entry name" value="Homodimeric domain of signal transducing histidine kinase"/>
    <property type="match status" value="1"/>
</dbReference>
<comment type="subcellular location">
    <subcellularLocation>
        <location evidence="2">Membrane</location>
    </subcellularLocation>
</comment>
<evidence type="ECO:0000256" key="7">
    <source>
        <dbReference type="ARBA" id="ARBA00023012"/>
    </source>
</evidence>
<dbReference type="InterPro" id="IPR003594">
    <property type="entry name" value="HATPase_dom"/>
</dbReference>
<dbReference type="SMART" id="SM00304">
    <property type="entry name" value="HAMP"/>
    <property type="match status" value="1"/>
</dbReference>
<keyword evidence="5 12" id="KW-0808">Transferase</keyword>
<dbReference type="InterPro" id="IPR003661">
    <property type="entry name" value="HisK_dim/P_dom"/>
</dbReference>
<keyword evidence="9" id="KW-1133">Transmembrane helix</keyword>
<feature type="domain" description="HAMP" evidence="11">
    <location>
        <begin position="207"/>
        <end position="259"/>
    </location>
</feature>
<keyword evidence="13" id="KW-1185">Reference proteome</keyword>
<sequence length="554" mass="59420">MPPSLPNLPTIRLSLAAKCQLLFGLAVLLILTAALLVVGLRMQALVTEGPLRRSRDLAGLYLDGRIDLAAPPGPGATGEAAGLVLGRVDDAEVDGLSDTNPFLAAAAERFRADPAAVELGEAAEDADGTRFYRYARAIRGVPPADDPGDPGDPEAAEPPAPLAAVLLVEIRDSEVAAQLLRNRVYIVAAGLLAGLLAITTFWFVTTRLVLSPVRVLRGYALRVANGDLSLRSDINTGDEFEQLSDVFNQMLDGLKNKQDQLFRVNKSLDLKLVELAESNVTLYEANKMKNEFLANVSHELRTPLNSIIGFAEVLQSSLDAEEAERPRNDSAAQAEKRQRYAGNIILSSKRLLELINDLLDLAKIEAGRLEVRLAPVSLRDTCEGLAALIRPLAEKKNVAVKVRLEPGLPTLTTDAGKLQQILFNLLANAVKFSPPGGVVTLGVGEEDATGRLLFRVSDQGPGVAPEDQERIFEKFIQLETSVTRAHGGTGLGLTISRELAELLGGTIHVQSRGPSAETPRSDGGPRRTLTTRDGPGPGATFLLTLPRNRPSGRR</sequence>
<dbReference type="RefSeq" id="WP_014436433.1">
    <property type="nucleotide sequence ID" value="NC_017080.1"/>
</dbReference>
<dbReference type="GO" id="GO:0000155">
    <property type="term" value="F:phosphorelay sensor kinase activity"/>
    <property type="evidence" value="ECO:0007669"/>
    <property type="project" value="InterPro"/>
</dbReference>
<dbReference type="Gene3D" id="3.30.565.10">
    <property type="entry name" value="Histidine kinase-like ATPase, C-terminal domain"/>
    <property type="match status" value="1"/>
</dbReference>
<dbReference type="SMART" id="SM00388">
    <property type="entry name" value="HisKA"/>
    <property type="match status" value="1"/>
</dbReference>
<evidence type="ECO:0000259" key="10">
    <source>
        <dbReference type="PROSITE" id="PS50109"/>
    </source>
</evidence>
<dbReference type="eggNOG" id="COG2205">
    <property type="taxonomic scope" value="Bacteria"/>
</dbReference>
<evidence type="ECO:0000256" key="3">
    <source>
        <dbReference type="ARBA" id="ARBA00012438"/>
    </source>
</evidence>
<dbReference type="FunFam" id="1.10.287.130:FF:000001">
    <property type="entry name" value="Two-component sensor histidine kinase"/>
    <property type="match status" value="1"/>
</dbReference>
<reference evidence="12 13" key="1">
    <citation type="submission" date="2012-02" db="EMBL/GenBank/DDBJ databases">
        <title>Complete genome sequence of Phycisphaera mikurensis NBRC 102666.</title>
        <authorList>
            <person name="Ankai A."/>
            <person name="Hosoyama A."/>
            <person name="Terui Y."/>
            <person name="Sekine M."/>
            <person name="Fukai R."/>
            <person name="Kato Y."/>
            <person name="Nakamura S."/>
            <person name="Yamada-Narita S."/>
            <person name="Kawakoshi A."/>
            <person name="Fukunaga Y."/>
            <person name="Yamazaki S."/>
            <person name="Fujita N."/>
        </authorList>
    </citation>
    <scope>NUCLEOTIDE SEQUENCE [LARGE SCALE GENOMIC DNA]</scope>
    <source>
        <strain evidence="13">NBRC 102666 / KCTC 22515 / FYK2301M01</strain>
    </source>
</reference>
<dbReference type="CDD" id="cd00082">
    <property type="entry name" value="HisKA"/>
    <property type="match status" value="1"/>
</dbReference>
<dbReference type="Pfam" id="PF00672">
    <property type="entry name" value="HAMP"/>
    <property type="match status" value="1"/>
</dbReference>
<dbReference type="GO" id="GO:0016020">
    <property type="term" value="C:membrane"/>
    <property type="evidence" value="ECO:0007669"/>
    <property type="project" value="UniProtKB-SubCell"/>
</dbReference>
<dbReference type="SUPFAM" id="SSF55874">
    <property type="entry name" value="ATPase domain of HSP90 chaperone/DNA topoisomerase II/histidine kinase"/>
    <property type="match status" value="1"/>
</dbReference>
<evidence type="ECO:0000256" key="8">
    <source>
        <dbReference type="SAM" id="MobiDB-lite"/>
    </source>
</evidence>
<accession>I0ID76</accession>
<keyword evidence="7" id="KW-0902">Two-component regulatory system</keyword>
<evidence type="ECO:0000256" key="4">
    <source>
        <dbReference type="ARBA" id="ARBA00022553"/>
    </source>
</evidence>
<dbReference type="eggNOG" id="COG2770">
    <property type="taxonomic scope" value="Bacteria"/>
</dbReference>
<evidence type="ECO:0000313" key="13">
    <source>
        <dbReference type="Proteomes" id="UP000007881"/>
    </source>
</evidence>
<proteinExistence type="predicted"/>
<dbReference type="InterPro" id="IPR003660">
    <property type="entry name" value="HAMP_dom"/>
</dbReference>
<dbReference type="STRING" id="1142394.PSMK_10550"/>
<dbReference type="PROSITE" id="PS50885">
    <property type="entry name" value="HAMP"/>
    <property type="match status" value="1"/>
</dbReference>
<keyword evidence="6 12" id="KW-0418">Kinase</keyword>
<dbReference type="Pfam" id="PF02518">
    <property type="entry name" value="HATPase_c"/>
    <property type="match status" value="1"/>
</dbReference>
<evidence type="ECO:0000256" key="2">
    <source>
        <dbReference type="ARBA" id="ARBA00004370"/>
    </source>
</evidence>
<dbReference type="InterPro" id="IPR004358">
    <property type="entry name" value="Sig_transdc_His_kin-like_C"/>
</dbReference>
<dbReference type="CDD" id="cd06225">
    <property type="entry name" value="HAMP"/>
    <property type="match status" value="1"/>
</dbReference>
<dbReference type="Proteomes" id="UP000007881">
    <property type="component" value="Chromosome"/>
</dbReference>
<keyword evidence="9" id="KW-0812">Transmembrane</keyword>
<comment type="catalytic activity">
    <reaction evidence="1">
        <text>ATP + protein L-histidine = ADP + protein N-phospho-L-histidine.</text>
        <dbReference type="EC" id="2.7.13.3"/>
    </reaction>
</comment>
<feature type="transmembrane region" description="Helical" evidence="9">
    <location>
        <begin position="20"/>
        <end position="40"/>
    </location>
</feature>
<evidence type="ECO:0000256" key="1">
    <source>
        <dbReference type="ARBA" id="ARBA00000085"/>
    </source>
</evidence>
<dbReference type="AlphaFoldDB" id="I0ID76"/>
<dbReference type="PANTHER" id="PTHR43711:SF1">
    <property type="entry name" value="HISTIDINE KINASE 1"/>
    <property type="match status" value="1"/>
</dbReference>
<keyword evidence="4" id="KW-0597">Phosphoprotein</keyword>
<feature type="domain" description="Histidine kinase" evidence="10">
    <location>
        <begin position="295"/>
        <end position="549"/>
    </location>
</feature>
<dbReference type="PROSITE" id="PS50109">
    <property type="entry name" value="HIS_KIN"/>
    <property type="match status" value="1"/>
</dbReference>